<reference evidence="2 3" key="1">
    <citation type="journal article" date="2015" name="Int. J. Syst. Evol. Microbiol.">
        <title>Mariniphaga sediminis sp. nov., isolated from coastal sediment.</title>
        <authorList>
            <person name="Wang F.Q."/>
            <person name="Shen Q.Y."/>
            <person name="Chen G.J."/>
            <person name="Du Z.J."/>
        </authorList>
    </citation>
    <scope>NUCLEOTIDE SEQUENCE [LARGE SCALE GENOMIC DNA]</scope>
    <source>
        <strain evidence="2 3">SY21</strain>
    </source>
</reference>
<evidence type="ECO:0008006" key="4">
    <source>
        <dbReference type="Google" id="ProtNLM"/>
    </source>
</evidence>
<proteinExistence type="predicted"/>
<name>A0A399D3U7_9BACT</name>
<feature type="chain" id="PRO_5017461116" description="DUF4890 domain-containing protein" evidence="1">
    <location>
        <begin position="21"/>
        <end position="127"/>
    </location>
</feature>
<organism evidence="2 3">
    <name type="scientific">Mariniphaga sediminis</name>
    <dbReference type="NCBI Taxonomy" id="1628158"/>
    <lineage>
        <taxon>Bacteria</taxon>
        <taxon>Pseudomonadati</taxon>
        <taxon>Bacteroidota</taxon>
        <taxon>Bacteroidia</taxon>
        <taxon>Marinilabiliales</taxon>
        <taxon>Prolixibacteraceae</taxon>
        <taxon>Mariniphaga</taxon>
    </lineage>
</organism>
<feature type="signal peptide" evidence="1">
    <location>
        <begin position="1"/>
        <end position="20"/>
    </location>
</feature>
<accession>A0A399D3U7</accession>
<comment type="caution">
    <text evidence="2">The sequence shown here is derived from an EMBL/GenBank/DDBJ whole genome shotgun (WGS) entry which is preliminary data.</text>
</comment>
<evidence type="ECO:0000313" key="2">
    <source>
        <dbReference type="EMBL" id="RIH65381.1"/>
    </source>
</evidence>
<keyword evidence="1" id="KW-0732">Signal</keyword>
<dbReference type="OrthoDB" id="1123214at2"/>
<sequence length="127" mass="15015">MKKIGTMLMSLMLIAMVGLAQPGQRSMNPEEMAKRQTAQIKEAVGLDEKQEKQVYELNLETGKKMRALREEMQGGAPDGMREKMREIREGQDEKMKEILSEDQWKKYEKFQEERRARWRDRRPGGRR</sequence>
<dbReference type="Proteomes" id="UP000266441">
    <property type="component" value="Unassembled WGS sequence"/>
</dbReference>
<dbReference type="EMBL" id="QWET01000006">
    <property type="protein sequence ID" value="RIH65381.1"/>
    <property type="molecule type" value="Genomic_DNA"/>
</dbReference>
<evidence type="ECO:0000313" key="3">
    <source>
        <dbReference type="Proteomes" id="UP000266441"/>
    </source>
</evidence>
<keyword evidence="3" id="KW-1185">Reference proteome</keyword>
<protein>
    <recommendedName>
        <fullName evidence="4">DUF4890 domain-containing protein</fullName>
    </recommendedName>
</protein>
<dbReference type="RefSeq" id="WP_119349762.1">
    <property type="nucleotide sequence ID" value="NZ_JBFHKJ010000628.1"/>
</dbReference>
<gene>
    <name evidence="2" type="ORF">D1164_09640</name>
</gene>
<dbReference type="AlphaFoldDB" id="A0A399D3U7"/>
<evidence type="ECO:0000256" key="1">
    <source>
        <dbReference type="SAM" id="SignalP"/>
    </source>
</evidence>